<dbReference type="OrthoDB" id="9795712at2"/>
<evidence type="ECO:0000256" key="1">
    <source>
        <dbReference type="SAM" id="MobiDB-lite"/>
    </source>
</evidence>
<dbReference type="PRINTS" id="PR00411">
    <property type="entry name" value="PNDRDTASEI"/>
</dbReference>
<sequence>MTNSDVNVDRSNSPPVDPTFDQPIKADSEVLIIGAGPAGCAAAITLARAGRQVRIIDQHTFPRDKVCGDGLIPDSLQALEALGVLDTVLERATLVKGLACHGPAGGTLHIPGKLAVLPRRDLDMILVRKALDEGAEMIASARFNAVLTEQDSQGQEQVVGANITIGDRATGSQLDLRARWVILATGAAAGPLKAAQVCERSLPSAMALRTYVRNPDWADRLEHLEISWHRSYAPGYGWVFPAPDGLFNVGVGLYGMHNPTLKDKIRHMVSGSPARTNKLNLHGLFERFVQSSPRVRDLVEGGEIVADIKGAPLRCSLEGASPSRPGMLVTGEALGSTYALTGEGIGKAMETGMLAAQAILSNTSDQVKVSQAYQQALDSIRPKFAIYQRANIINQMPWLINLAIRRGNASPRLVNRMSLVLEEKANPARLFTFRGAWKFLTE</sequence>
<dbReference type="Proteomes" id="UP000244571">
    <property type="component" value="Chromosome"/>
</dbReference>
<proteinExistence type="predicted"/>
<dbReference type="Pfam" id="PF01494">
    <property type="entry name" value="FAD_binding_3"/>
    <property type="match status" value="1"/>
</dbReference>
<gene>
    <name evidence="3" type="ORF">DBV39_06800</name>
</gene>
<dbReference type="Gene3D" id="3.50.50.60">
    <property type="entry name" value="FAD/NAD(P)-binding domain"/>
    <property type="match status" value="1"/>
</dbReference>
<organism evidence="3 4">
    <name type="scientific">Orrella marina</name>
    <dbReference type="NCBI Taxonomy" id="2163011"/>
    <lineage>
        <taxon>Bacteria</taxon>
        <taxon>Pseudomonadati</taxon>
        <taxon>Pseudomonadota</taxon>
        <taxon>Betaproteobacteria</taxon>
        <taxon>Burkholderiales</taxon>
        <taxon>Alcaligenaceae</taxon>
        <taxon>Orrella</taxon>
    </lineage>
</organism>
<accession>A0A2R4XPF4</accession>
<feature type="compositionally biased region" description="Polar residues" evidence="1">
    <location>
        <begin position="1"/>
        <end position="14"/>
    </location>
</feature>
<dbReference type="KEGG" id="boz:DBV39_06800"/>
<dbReference type="InterPro" id="IPR050407">
    <property type="entry name" value="Geranylgeranyl_reductase"/>
</dbReference>
<evidence type="ECO:0000259" key="2">
    <source>
        <dbReference type="Pfam" id="PF01494"/>
    </source>
</evidence>
<dbReference type="EMBL" id="CP028901">
    <property type="protein sequence ID" value="AWB35692.1"/>
    <property type="molecule type" value="Genomic_DNA"/>
</dbReference>
<dbReference type="GO" id="GO:0071949">
    <property type="term" value="F:FAD binding"/>
    <property type="evidence" value="ECO:0007669"/>
    <property type="project" value="InterPro"/>
</dbReference>
<evidence type="ECO:0000313" key="3">
    <source>
        <dbReference type="EMBL" id="AWB35692.1"/>
    </source>
</evidence>
<name>A0A2R4XPF4_9BURK</name>
<dbReference type="PRINTS" id="PR00368">
    <property type="entry name" value="FADPNR"/>
</dbReference>
<dbReference type="InterPro" id="IPR036188">
    <property type="entry name" value="FAD/NAD-bd_sf"/>
</dbReference>
<evidence type="ECO:0000313" key="4">
    <source>
        <dbReference type="Proteomes" id="UP000244571"/>
    </source>
</evidence>
<dbReference type="SUPFAM" id="SSF51905">
    <property type="entry name" value="FAD/NAD(P)-binding domain"/>
    <property type="match status" value="1"/>
</dbReference>
<dbReference type="PANTHER" id="PTHR42685:SF22">
    <property type="entry name" value="CONDITIONED MEDIUM FACTOR RECEPTOR 1"/>
    <property type="match status" value="1"/>
</dbReference>
<feature type="region of interest" description="Disordered" evidence="1">
    <location>
        <begin position="1"/>
        <end position="21"/>
    </location>
</feature>
<dbReference type="InterPro" id="IPR002938">
    <property type="entry name" value="FAD-bd"/>
</dbReference>
<protein>
    <submittedName>
        <fullName evidence="3">Geranylgeranyl reductase</fullName>
    </submittedName>
</protein>
<dbReference type="AlphaFoldDB" id="A0A2R4XPF4"/>
<keyword evidence="4" id="KW-1185">Reference proteome</keyword>
<reference evidence="3 4" key="1">
    <citation type="submission" date="2018-04" db="EMBL/GenBank/DDBJ databases">
        <title>Bordetella sp. HZ20 isolated from seawater.</title>
        <authorList>
            <person name="Sun C."/>
        </authorList>
    </citation>
    <scope>NUCLEOTIDE SEQUENCE [LARGE SCALE GENOMIC DNA]</scope>
    <source>
        <strain evidence="3 4">HZ20</strain>
    </source>
</reference>
<dbReference type="PANTHER" id="PTHR42685">
    <property type="entry name" value="GERANYLGERANYL DIPHOSPHATE REDUCTASE"/>
    <property type="match status" value="1"/>
</dbReference>
<feature type="domain" description="FAD-binding" evidence="2">
    <location>
        <begin position="28"/>
        <end position="188"/>
    </location>
</feature>